<dbReference type="InterPro" id="IPR051057">
    <property type="entry name" value="PI-PLC_domain"/>
</dbReference>
<dbReference type="SUPFAM" id="SSF51695">
    <property type="entry name" value="PLC-like phosphodiesterases"/>
    <property type="match status" value="1"/>
</dbReference>
<dbReference type="PROSITE" id="PS50007">
    <property type="entry name" value="PIPLC_X_DOMAIN"/>
    <property type="match status" value="1"/>
</dbReference>
<dbReference type="OrthoDB" id="1046782at2759"/>
<dbReference type="InterPro" id="IPR001480">
    <property type="entry name" value="Bulb-type_lectin_dom"/>
</dbReference>
<keyword evidence="3" id="KW-1185">Reference proteome</keyword>
<proteinExistence type="predicted"/>
<accession>W9XUK8</accession>
<dbReference type="EMBL" id="AMGX01000003">
    <property type="protein sequence ID" value="EXJ73939.1"/>
    <property type="molecule type" value="Genomic_DNA"/>
</dbReference>
<dbReference type="eggNOG" id="ENOG502QUGH">
    <property type="taxonomic scope" value="Eukaryota"/>
</dbReference>
<dbReference type="InterPro" id="IPR036426">
    <property type="entry name" value="Bulb-type_lectin_dom_sf"/>
</dbReference>
<sequence length="519" mass="58217">MPKGDHDRAKKEFSEWMKYIPDDYSITRLTLPGTHDSHATKENTPELMQLLAVCQFHSVTRQLELGVRYLDLRVGDPSLSMVHGYITLSGHLSDVLGEIREFLRAHSSETVLVSIKWDDPKSSHDQSLRDFVWNTWERNDWYKQKTWPNLKTARGKAILLRRFDSEGKDEIGIDCMGFYGSKSAGDKAAAPWLQTDNPAEAGIPFESRWNRALLNMNHARSQPSSDGILYISNLADTGVQKGENPPIAYAANVNWRLRQYLSSDNSQVDPEKNHLGLIILDFIRYGDTARIISKNWKENVYATSENPSWKGNGPAVADFPSTKEAVKIFIQTDGNLVVYAKNGADARWASMTNMAQADNKRLSFQDDGNLVIYENGDGRWGLDRFARNSKLRVMHGPPFFMVDSDFLKGDLYWTPGGDILTEPNLDYSANANFIKMYLAYATNPAGAAQQGVNQLYRAGFDYVSGTLRKDNNPVANGLANAIDAVGNWYAYTGNVTVQVLEFVTTPGRKLVGWVSSLFS</sequence>
<dbReference type="Gene3D" id="2.90.10.10">
    <property type="entry name" value="Bulb-type lectin domain"/>
    <property type="match status" value="1"/>
</dbReference>
<organism evidence="2 3">
    <name type="scientific">Cladophialophora psammophila CBS 110553</name>
    <dbReference type="NCBI Taxonomy" id="1182543"/>
    <lineage>
        <taxon>Eukaryota</taxon>
        <taxon>Fungi</taxon>
        <taxon>Dikarya</taxon>
        <taxon>Ascomycota</taxon>
        <taxon>Pezizomycotina</taxon>
        <taxon>Eurotiomycetes</taxon>
        <taxon>Chaetothyriomycetidae</taxon>
        <taxon>Chaetothyriales</taxon>
        <taxon>Herpotrichiellaceae</taxon>
        <taxon>Cladophialophora</taxon>
    </lineage>
</organism>
<evidence type="ECO:0000313" key="3">
    <source>
        <dbReference type="Proteomes" id="UP000019471"/>
    </source>
</evidence>
<dbReference type="RefSeq" id="XP_007741039.1">
    <property type="nucleotide sequence ID" value="XM_007742849.1"/>
</dbReference>
<dbReference type="SMART" id="SM00148">
    <property type="entry name" value="PLCXc"/>
    <property type="match status" value="1"/>
</dbReference>
<gene>
    <name evidence="2" type="ORF">A1O5_02233</name>
</gene>
<dbReference type="PANTHER" id="PTHR13593:SF113">
    <property type="entry name" value="SI:DKEY-266F7.9"/>
    <property type="match status" value="1"/>
</dbReference>
<dbReference type="GO" id="GO:0006629">
    <property type="term" value="P:lipid metabolic process"/>
    <property type="evidence" value="ECO:0007669"/>
    <property type="project" value="InterPro"/>
</dbReference>
<dbReference type="GO" id="GO:0008081">
    <property type="term" value="F:phosphoric diester hydrolase activity"/>
    <property type="evidence" value="ECO:0007669"/>
    <property type="project" value="InterPro"/>
</dbReference>
<dbReference type="Proteomes" id="UP000019471">
    <property type="component" value="Unassembled WGS sequence"/>
</dbReference>
<comment type="caution">
    <text evidence="2">The sequence shown here is derived from an EMBL/GenBank/DDBJ whole genome shotgun (WGS) entry which is preliminary data.</text>
</comment>
<protein>
    <recommendedName>
        <fullName evidence="1">Bulb-type lectin domain-containing protein</fullName>
    </recommendedName>
</protein>
<dbReference type="Pfam" id="PF00388">
    <property type="entry name" value="PI-PLC-X"/>
    <property type="match status" value="1"/>
</dbReference>
<dbReference type="SUPFAM" id="SSF51110">
    <property type="entry name" value="alpha-D-mannose-specific plant lectins"/>
    <property type="match status" value="1"/>
</dbReference>
<evidence type="ECO:0000259" key="1">
    <source>
        <dbReference type="PROSITE" id="PS50927"/>
    </source>
</evidence>
<reference evidence="2 3" key="1">
    <citation type="submission" date="2013-03" db="EMBL/GenBank/DDBJ databases">
        <title>The Genome Sequence of Cladophialophora psammophila CBS 110553.</title>
        <authorList>
            <consortium name="The Broad Institute Genomics Platform"/>
            <person name="Cuomo C."/>
            <person name="de Hoog S."/>
            <person name="Gorbushina A."/>
            <person name="Walker B."/>
            <person name="Young S.K."/>
            <person name="Zeng Q."/>
            <person name="Gargeya S."/>
            <person name="Fitzgerald M."/>
            <person name="Haas B."/>
            <person name="Abouelleil A."/>
            <person name="Allen A.W."/>
            <person name="Alvarado L."/>
            <person name="Arachchi H.M."/>
            <person name="Berlin A.M."/>
            <person name="Chapman S.B."/>
            <person name="Gainer-Dewar J."/>
            <person name="Goldberg J."/>
            <person name="Griggs A."/>
            <person name="Gujja S."/>
            <person name="Hansen M."/>
            <person name="Howarth C."/>
            <person name="Imamovic A."/>
            <person name="Ireland A."/>
            <person name="Larimer J."/>
            <person name="McCowan C."/>
            <person name="Murphy C."/>
            <person name="Pearson M."/>
            <person name="Poon T.W."/>
            <person name="Priest M."/>
            <person name="Roberts A."/>
            <person name="Saif S."/>
            <person name="Shea T."/>
            <person name="Sisk P."/>
            <person name="Sykes S."/>
            <person name="Wortman J."/>
            <person name="Nusbaum C."/>
            <person name="Birren B."/>
        </authorList>
    </citation>
    <scope>NUCLEOTIDE SEQUENCE [LARGE SCALE GENOMIC DNA]</scope>
    <source>
        <strain evidence="2 3">CBS 110553</strain>
    </source>
</reference>
<dbReference type="HOGENOM" id="CLU_039951_0_0_1"/>
<feature type="domain" description="Bulb-type lectin" evidence="1">
    <location>
        <begin position="252"/>
        <end position="385"/>
    </location>
</feature>
<dbReference type="PANTHER" id="PTHR13593">
    <property type="match status" value="1"/>
</dbReference>
<name>W9XUK8_9EURO</name>
<dbReference type="PROSITE" id="PS50927">
    <property type="entry name" value="BULB_LECTIN"/>
    <property type="match status" value="1"/>
</dbReference>
<evidence type="ECO:0000313" key="2">
    <source>
        <dbReference type="EMBL" id="EXJ73939.1"/>
    </source>
</evidence>
<dbReference type="InterPro" id="IPR000909">
    <property type="entry name" value="PLipase_C_PInositol-sp_X_dom"/>
</dbReference>
<dbReference type="Gene3D" id="3.20.20.190">
    <property type="entry name" value="Phosphatidylinositol (PI) phosphodiesterase"/>
    <property type="match status" value="1"/>
</dbReference>
<dbReference type="AlphaFoldDB" id="W9XUK8"/>
<dbReference type="STRING" id="1182543.W9XUK8"/>
<dbReference type="InterPro" id="IPR017946">
    <property type="entry name" value="PLC-like_Pdiesterase_TIM-brl"/>
</dbReference>
<dbReference type="GeneID" id="19186966"/>